<protein>
    <recommendedName>
        <fullName evidence="4">Transposase</fullName>
    </recommendedName>
</protein>
<sequence>MMICNIKDRRAVGRIKEGAKVSVSAKRLIEGRRATHGKQAINQLSVGMPRPVRFVLVNQPPYTNGLTPSGKHRKHPSERHNPRAKQGSIMCFARGWVLTITRSGVSARCLGRNAIVASYSPQTLS</sequence>
<evidence type="ECO:0000313" key="3">
    <source>
        <dbReference type="Proteomes" id="UP000036185"/>
    </source>
</evidence>
<proteinExistence type="predicted"/>
<gene>
    <name evidence="2" type="ORF">CulFRC58_2261</name>
</gene>
<keyword evidence="3" id="KW-1185">Reference proteome</keyword>
<name>A0ABN4GX96_CORUL</name>
<dbReference type="Proteomes" id="UP000036185">
    <property type="component" value="Chromosome"/>
</dbReference>
<dbReference type="EMBL" id="CP011913">
    <property type="protein sequence ID" value="AKN78115.1"/>
    <property type="molecule type" value="Genomic_DNA"/>
</dbReference>
<reference evidence="2 3" key="1">
    <citation type="journal article" date="2014" name="Int. J. Syst. Evol. Microbiol.">
        <title>Draft Genome Sequence of Corynebacterium ulcerans FRC58, Isolated from the Bronchitic Aspiration of a Patient in France.</title>
        <authorList>
            <person name="Silva Ado S."/>
            <person name="Barauna R.A."/>
            <person name="de Sa P.C."/>
            <person name="das Gracas D.A."/>
            <person name="Carneiro A.R."/>
            <person name="Thouvenin M."/>
            <person name="Azevedo V."/>
            <person name="Badell E."/>
            <person name="Guiso N."/>
            <person name="da Silva A.L."/>
            <person name="Ramos R.T."/>
        </authorList>
    </citation>
    <scope>NUCLEOTIDE SEQUENCE [LARGE SCALE GENOMIC DNA]</scope>
    <source>
        <strain evidence="2 3">FRC58</strain>
    </source>
</reference>
<evidence type="ECO:0008006" key="4">
    <source>
        <dbReference type="Google" id="ProtNLM"/>
    </source>
</evidence>
<organism evidence="2 3">
    <name type="scientific">Corynebacterium ulcerans FRC58</name>
    <dbReference type="NCBI Taxonomy" id="1408268"/>
    <lineage>
        <taxon>Bacteria</taxon>
        <taxon>Bacillati</taxon>
        <taxon>Actinomycetota</taxon>
        <taxon>Actinomycetes</taxon>
        <taxon>Mycobacteriales</taxon>
        <taxon>Corynebacteriaceae</taxon>
        <taxon>Corynebacterium</taxon>
    </lineage>
</organism>
<feature type="region of interest" description="Disordered" evidence="1">
    <location>
        <begin position="62"/>
        <end position="85"/>
    </location>
</feature>
<evidence type="ECO:0000313" key="2">
    <source>
        <dbReference type="EMBL" id="AKN78115.1"/>
    </source>
</evidence>
<accession>A0ABN4GX96</accession>
<evidence type="ECO:0000256" key="1">
    <source>
        <dbReference type="SAM" id="MobiDB-lite"/>
    </source>
</evidence>